<dbReference type="RefSeq" id="WP_089043710.1">
    <property type="nucleotide sequence ID" value="NZ_CAXURO020000002.1"/>
</dbReference>
<organism evidence="2 3">
    <name type="scientific">Ensifer adhaerens</name>
    <name type="common">Sinorhizobium morelense</name>
    <dbReference type="NCBI Taxonomy" id="106592"/>
    <lineage>
        <taxon>Bacteria</taxon>
        <taxon>Pseudomonadati</taxon>
        <taxon>Pseudomonadota</taxon>
        <taxon>Alphaproteobacteria</taxon>
        <taxon>Hyphomicrobiales</taxon>
        <taxon>Rhizobiaceae</taxon>
        <taxon>Sinorhizobium/Ensifer group</taxon>
        <taxon>Ensifer</taxon>
    </lineage>
</organism>
<dbReference type="AlphaFoldDB" id="A0A9Q9DCS0"/>
<proteinExistence type="predicted"/>
<evidence type="ECO:0000313" key="3">
    <source>
        <dbReference type="Proteomes" id="UP001055460"/>
    </source>
</evidence>
<evidence type="ECO:0000256" key="1">
    <source>
        <dbReference type="SAM" id="MobiDB-lite"/>
    </source>
</evidence>
<keyword evidence="2" id="KW-0614">Plasmid</keyword>
<name>A0A9Q9DCS0_ENSAD</name>
<dbReference type="Proteomes" id="UP001055460">
    <property type="component" value="Plasmid pA"/>
</dbReference>
<feature type="compositionally biased region" description="Basic and acidic residues" evidence="1">
    <location>
        <begin position="30"/>
        <end position="40"/>
    </location>
</feature>
<feature type="region of interest" description="Disordered" evidence="1">
    <location>
        <begin position="1"/>
        <end position="60"/>
    </location>
</feature>
<dbReference type="EMBL" id="CP098808">
    <property type="protein sequence ID" value="USJ26516.1"/>
    <property type="molecule type" value="Genomic_DNA"/>
</dbReference>
<protein>
    <submittedName>
        <fullName evidence="2">Uncharacterized protein</fullName>
    </submittedName>
</protein>
<evidence type="ECO:0000313" key="2">
    <source>
        <dbReference type="EMBL" id="USJ26516.1"/>
    </source>
</evidence>
<geneLocation type="plasmid" evidence="2 3">
    <name>pA</name>
</geneLocation>
<accession>A0A9Q9DCS0</accession>
<sequence length="60" mass="6171">MSKDKKAQQAIEETGKDPSGGQHLPTAGPHAKDRLTDKTKTPGSGLLADNDDDTVVPGSG</sequence>
<gene>
    <name evidence="2" type="ORF">NE863_21420</name>
</gene>
<reference evidence="2" key="1">
    <citation type="submission" date="2022-06" db="EMBL/GenBank/DDBJ databases">
        <title>Physiological and biochemical characterization and genomic elucidation of a strain of the genus Ensifer adhaerens M8 that combines arsenic oxidation and chromium reduction.</title>
        <authorList>
            <person name="Li X."/>
            <person name="Yu c."/>
        </authorList>
    </citation>
    <scope>NUCLEOTIDE SEQUENCE</scope>
    <source>
        <strain evidence="2">M8</strain>
        <plasmid evidence="2">pA</plasmid>
    </source>
</reference>